<feature type="domain" description="DAGKc" evidence="12">
    <location>
        <begin position="1"/>
        <end position="128"/>
    </location>
</feature>
<dbReference type="InterPro" id="IPR005218">
    <property type="entry name" value="Diacylglycerol/lipid_kinase"/>
</dbReference>
<dbReference type="EMBL" id="JAVRIC010000001">
    <property type="protein sequence ID" value="MDT0495888.1"/>
    <property type="molecule type" value="Genomic_DNA"/>
</dbReference>
<keyword evidence="11" id="KW-1208">Phospholipid metabolism</keyword>
<dbReference type="InterPro" id="IPR017438">
    <property type="entry name" value="ATP-NAD_kinase_N"/>
</dbReference>
<dbReference type="PROSITE" id="PS50146">
    <property type="entry name" value="DAGK"/>
    <property type="match status" value="1"/>
</dbReference>
<organism evidence="13 14">
    <name type="scientific">Banduia mediterranea</name>
    <dbReference type="NCBI Taxonomy" id="3075609"/>
    <lineage>
        <taxon>Bacteria</taxon>
        <taxon>Pseudomonadati</taxon>
        <taxon>Pseudomonadota</taxon>
        <taxon>Gammaproteobacteria</taxon>
        <taxon>Nevskiales</taxon>
        <taxon>Algiphilaceae</taxon>
        <taxon>Banduia</taxon>
    </lineage>
</organism>
<dbReference type="PANTHER" id="PTHR12358:SF106">
    <property type="entry name" value="LIPID KINASE YEGS"/>
    <property type="match status" value="1"/>
</dbReference>
<keyword evidence="6 13" id="KW-0418">Kinase</keyword>
<evidence type="ECO:0000256" key="6">
    <source>
        <dbReference type="ARBA" id="ARBA00022777"/>
    </source>
</evidence>
<keyword evidence="9" id="KW-0443">Lipid metabolism</keyword>
<dbReference type="EC" id="2.7.1.-" evidence="13"/>
<keyword evidence="3 13" id="KW-0808">Transferase</keyword>
<dbReference type="SMART" id="SM00046">
    <property type="entry name" value="DAGKc"/>
    <property type="match status" value="1"/>
</dbReference>
<evidence type="ECO:0000256" key="11">
    <source>
        <dbReference type="ARBA" id="ARBA00023264"/>
    </source>
</evidence>
<gene>
    <name evidence="13" type="ORF">RM530_00705</name>
</gene>
<dbReference type="NCBIfam" id="TIGR00147">
    <property type="entry name" value="YegS/Rv2252/BmrU family lipid kinase"/>
    <property type="match status" value="1"/>
</dbReference>
<dbReference type="InterPro" id="IPR016064">
    <property type="entry name" value="NAD/diacylglycerol_kinase_sf"/>
</dbReference>
<evidence type="ECO:0000259" key="12">
    <source>
        <dbReference type="PROSITE" id="PS50146"/>
    </source>
</evidence>
<dbReference type="SUPFAM" id="SSF111331">
    <property type="entry name" value="NAD kinase/diacylglycerol kinase-like"/>
    <property type="match status" value="1"/>
</dbReference>
<evidence type="ECO:0000256" key="2">
    <source>
        <dbReference type="ARBA" id="ARBA00022516"/>
    </source>
</evidence>
<evidence type="ECO:0000256" key="1">
    <source>
        <dbReference type="ARBA" id="ARBA00001946"/>
    </source>
</evidence>
<dbReference type="InterPro" id="IPR001206">
    <property type="entry name" value="Diacylglycerol_kinase_cat_dom"/>
</dbReference>
<protein>
    <submittedName>
        <fullName evidence="13">Lipid kinase</fullName>
        <ecNumber evidence="13">2.7.1.-</ecNumber>
    </submittedName>
</protein>
<dbReference type="RefSeq" id="WP_311363280.1">
    <property type="nucleotide sequence ID" value="NZ_JAVRIC010000001.1"/>
</dbReference>
<dbReference type="Gene3D" id="3.40.50.10330">
    <property type="entry name" value="Probable inorganic polyphosphate/atp-NAD kinase, domain 1"/>
    <property type="match status" value="1"/>
</dbReference>
<evidence type="ECO:0000313" key="14">
    <source>
        <dbReference type="Proteomes" id="UP001254608"/>
    </source>
</evidence>
<keyword evidence="5" id="KW-0547">Nucleotide-binding</keyword>
<keyword evidence="4" id="KW-0479">Metal-binding</keyword>
<evidence type="ECO:0000256" key="4">
    <source>
        <dbReference type="ARBA" id="ARBA00022723"/>
    </source>
</evidence>
<evidence type="ECO:0000256" key="5">
    <source>
        <dbReference type="ARBA" id="ARBA00022741"/>
    </source>
</evidence>
<dbReference type="InterPro" id="IPR050187">
    <property type="entry name" value="Lipid_Phosphate_FormReg"/>
</dbReference>
<keyword evidence="10" id="KW-0594">Phospholipid biosynthesis</keyword>
<dbReference type="Gene3D" id="2.60.200.40">
    <property type="match status" value="1"/>
</dbReference>
<dbReference type="Pfam" id="PF19279">
    <property type="entry name" value="YegS_C"/>
    <property type="match status" value="1"/>
</dbReference>
<comment type="caution">
    <text evidence="13">The sequence shown here is derived from an EMBL/GenBank/DDBJ whole genome shotgun (WGS) entry which is preliminary data.</text>
</comment>
<dbReference type="Pfam" id="PF00781">
    <property type="entry name" value="DAGK_cat"/>
    <property type="match status" value="1"/>
</dbReference>
<dbReference type="Proteomes" id="UP001254608">
    <property type="component" value="Unassembled WGS sequence"/>
</dbReference>
<evidence type="ECO:0000313" key="13">
    <source>
        <dbReference type="EMBL" id="MDT0495888.1"/>
    </source>
</evidence>
<evidence type="ECO:0000256" key="7">
    <source>
        <dbReference type="ARBA" id="ARBA00022840"/>
    </source>
</evidence>
<dbReference type="PANTHER" id="PTHR12358">
    <property type="entry name" value="SPHINGOSINE KINASE"/>
    <property type="match status" value="1"/>
</dbReference>
<comment type="cofactor">
    <cofactor evidence="1">
        <name>Mg(2+)</name>
        <dbReference type="ChEBI" id="CHEBI:18420"/>
    </cofactor>
</comment>
<keyword evidence="8" id="KW-0460">Magnesium</keyword>
<evidence type="ECO:0000256" key="9">
    <source>
        <dbReference type="ARBA" id="ARBA00023098"/>
    </source>
</evidence>
<accession>A0ABU2WDD1</accession>
<dbReference type="InterPro" id="IPR045540">
    <property type="entry name" value="YegS/DAGK_C"/>
</dbReference>
<keyword evidence="2" id="KW-0444">Lipid biosynthesis</keyword>
<sequence>MNKPCALLIYNPHARNGDNNLDAGIKLLRRHGIEVLEATPSSASELAELCEQHRGRIDRVIAAGGDGTVNLALNGIFGLDLPLGVVPMGTANDFARTLELPSMIEDAFAQISEGRTVSVDVGEVNGHYFLNVAHIGFGVAVSHHLDSSLKRWLGPLSYLIAATSALRVLRRFHATLRFNGQRMTMKTVQVTVGNGVFYGGGTPVAENARIDDAGLDLCVVPPQPWWRWLKVALALRTGSTHKLVDVFTQRVRAVEIDTTRPHTITADGEIIGKSPARFVCHPTALRVFASQTLPDKRIDQEAA</sequence>
<evidence type="ECO:0000256" key="3">
    <source>
        <dbReference type="ARBA" id="ARBA00022679"/>
    </source>
</evidence>
<keyword evidence="14" id="KW-1185">Reference proteome</keyword>
<evidence type="ECO:0000256" key="10">
    <source>
        <dbReference type="ARBA" id="ARBA00023209"/>
    </source>
</evidence>
<dbReference type="NCBIfam" id="NF009604">
    <property type="entry name" value="PRK13057.1"/>
    <property type="match status" value="1"/>
</dbReference>
<dbReference type="GO" id="GO:0016301">
    <property type="term" value="F:kinase activity"/>
    <property type="evidence" value="ECO:0007669"/>
    <property type="project" value="UniProtKB-KW"/>
</dbReference>
<reference evidence="13 14" key="1">
    <citation type="submission" date="2023-09" db="EMBL/GenBank/DDBJ databases">
        <authorList>
            <person name="Rey-Velasco X."/>
        </authorList>
    </citation>
    <scope>NUCLEOTIDE SEQUENCE [LARGE SCALE GENOMIC DNA]</scope>
    <source>
        <strain evidence="13 14">W345</strain>
    </source>
</reference>
<keyword evidence="7" id="KW-0067">ATP-binding</keyword>
<proteinExistence type="predicted"/>
<evidence type="ECO:0000256" key="8">
    <source>
        <dbReference type="ARBA" id="ARBA00022842"/>
    </source>
</evidence>
<name>A0ABU2WDD1_9GAMM</name>